<dbReference type="PANTHER" id="PTHR21299:SF2">
    <property type="entry name" value="CYTIDYLATE KINASE"/>
    <property type="match status" value="1"/>
</dbReference>
<evidence type="ECO:0000256" key="10">
    <source>
        <dbReference type="ARBA" id="ARBA00022840"/>
    </source>
</evidence>
<dbReference type="EC" id="2.7.4.25" evidence="15"/>
<keyword evidence="18" id="KW-1185">Reference proteome</keyword>
<comment type="similarity">
    <text evidence="2">Belongs to the pantothenate synthetase family.</text>
</comment>
<evidence type="ECO:0000259" key="16">
    <source>
        <dbReference type="Pfam" id="PF02224"/>
    </source>
</evidence>
<comment type="catalytic activity">
    <reaction evidence="14 15">
        <text>CMP + ATP = CDP + ADP</text>
        <dbReference type="Rhea" id="RHEA:11600"/>
        <dbReference type="ChEBI" id="CHEBI:30616"/>
        <dbReference type="ChEBI" id="CHEBI:58069"/>
        <dbReference type="ChEBI" id="CHEBI:60377"/>
        <dbReference type="ChEBI" id="CHEBI:456216"/>
        <dbReference type="EC" id="2.7.4.25"/>
    </reaction>
</comment>
<proteinExistence type="inferred from homology"/>
<keyword evidence="7 15" id="KW-0808">Transferase</keyword>
<dbReference type="Pfam" id="PF02224">
    <property type="entry name" value="Cytidylate_kin"/>
    <property type="match status" value="1"/>
</dbReference>
<dbReference type="NCBIfam" id="NF010004">
    <property type="entry name" value="PRK13477.1"/>
    <property type="match status" value="1"/>
</dbReference>
<dbReference type="InterPro" id="IPR003136">
    <property type="entry name" value="Cytidylate_kin"/>
</dbReference>
<keyword evidence="8 15" id="KW-0547">Nucleotide-binding</keyword>
<gene>
    <name evidence="15" type="primary">panC/cmk</name>
    <name evidence="17" type="ORF">OXH18_20410</name>
</gene>
<feature type="region of interest" description="Pantoate--beta-alanine ligase" evidence="15">
    <location>
        <begin position="1"/>
        <end position="320"/>
    </location>
</feature>
<dbReference type="HAMAP" id="MF_00238">
    <property type="entry name" value="Cytidyl_kinase_type1"/>
    <property type="match status" value="1"/>
</dbReference>
<dbReference type="NCBIfam" id="TIGR00018">
    <property type="entry name" value="panC"/>
    <property type="match status" value="1"/>
</dbReference>
<feature type="binding site" evidence="15">
    <location>
        <begin position="47"/>
        <end position="54"/>
    </location>
    <ligand>
        <name>ATP</name>
        <dbReference type="ChEBI" id="CHEBI:30616"/>
    </ligand>
</feature>
<sequence length="575" mass="63635">MRLFTTIVGLRCYLDLERSGQKQPVHPTKSDNSVDIFPPTVGLVPTMGALHAGHLSLIEQARQNNDLVVVSIFVNPLQFGPNEDFQHYPRSLDHDRLLCQQAGVDAIFAPTAAELYGQKKFGIQEWDVTPSLSAFSYAPHLTAESVSQVIPPAAMTTELCGRFRPGHFAGVATVVTKLLTIVQPDRAYFGQKDAQQLAILKRVVADLNLPVEVIGCPTVREMDGLAMSSRNQYLSVAERQQATVLYRGLKQAEQLFYQGKRLREDLIDAVKTELMTAPEVRLQYVDLVHPDTMMPLEQVEDCGLLAMAAFVGSTRLIDNLVLRDRQPILAIDGPAGAGKSTVARQVAQALGLLYLDTGAMYRAVTWMVLQSGIAVTDQAAIAELVSQCDIVLESGNSLNQSSLPEKSLDARSDARSLPTLNVWINGHEVTAAIRSVEVTAHVSTIAAQPIVRQELVRRQQAYGRRGGIVMDGRDIGTHVFPDAELKIFLTASVEERARRRQQEWQSQGQMHLSGADLEQAIRDRDRIDSTRRVSPLRKADDAIEIQTDNLSIDEVTAKIVDLYRQTLAHLHHHRL</sequence>
<dbReference type="NCBIfam" id="TIGR00125">
    <property type="entry name" value="cyt_tran_rel"/>
    <property type="match status" value="1"/>
</dbReference>
<evidence type="ECO:0000256" key="13">
    <source>
        <dbReference type="ARBA" id="ARBA00048258"/>
    </source>
</evidence>
<dbReference type="Pfam" id="PF02569">
    <property type="entry name" value="Pantoate_ligase"/>
    <property type="match status" value="1"/>
</dbReference>
<accession>A0A9E8ZB18</accession>
<evidence type="ECO:0000256" key="14">
    <source>
        <dbReference type="ARBA" id="ARBA00048478"/>
    </source>
</evidence>
<evidence type="ECO:0000256" key="3">
    <source>
        <dbReference type="ARBA" id="ARBA00009427"/>
    </source>
</evidence>
<evidence type="ECO:0000256" key="15">
    <source>
        <dbReference type="HAMAP-Rule" id="MF_01349"/>
    </source>
</evidence>
<dbReference type="NCBIfam" id="TIGR00017">
    <property type="entry name" value="cmk"/>
    <property type="match status" value="1"/>
</dbReference>
<dbReference type="GO" id="GO:0015949">
    <property type="term" value="P:nucleobase-containing small molecule interconversion"/>
    <property type="evidence" value="ECO:0007669"/>
    <property type="project" value="TreeGrafter"/>
</dbReference>
<feature type="region of interest" description="Cytidylate kinase" evidence="15">
    <location>
        <begin position="321"/>
        <end position="575"/>
    </location>
</feature>
<dbReference type="Gene3D" id="3.40.50.620">
    <property type="entry name" value="HUPs"/>
    <property type="match status" value="1"/>
</dbReference>
<keyword evidence="4 15" id="KW-0963">Cytoplasm</keyword>
<feature type="active site" description="Proton donor" evidence="15">
    <location>
        <position position="54"/>
    </location>
</feature>
<protein>
    <recommendedName>
        <fullName evidence="15">Bifunctional pantoate ligase/cytidylate kinase</fullName>
    </recommendedName>
    <domain>
        <recommendedName>
            <fullName evidence="15">Pantothenate synthetase</fullName>
            <shortName evidence="15">PS</shortName>
            <ecNumber evidence="15">6.3.2.1</ecNumber>
        </recommendedName>
        <alternativeName>
            <fullName evidence="15">Pantoate--beta-alanine ligase</fullName>
        </alternativeName>
        <alternativeName>
            <fullName evidence="15">Pantoate-activating enzyme</fullName>
        </alternativeName>
    </domain>
    <domain>
        <recommendedName>
            <fullName evidence="15">Cytidylate kinase</fullName>
            <shortName evidence="15">CK</shortName>
            <ecNumber evidence="15">2.7.4.25</ecNumber>
        </recommendedName>
        <alternativeName>
            <fullName evidence="15">Cytidine monophosphate kinase</fullName>
            <shortName evidence="15">CMP kinase</shortName>
        </alternativeName>
    </domain>
</protein>
<keyword evidence="6 15" id="KW-0566">Pantothenate biosynthesis</keyword>
<comment type="catalytic activity">
    <reaction evidence="12 15">
        <text>dCMP + ATP = dCDP + ADP</text>
        <dbReference type="Rhea" id="RHEA:25094"/>
        <dbReference type="ChEBI" id="CHEBI:30616"/>
        <dbReference type="ChEBI" id="CHEBI:57566"/>
        <dbReference type="ChEBI" id="CHEBI:58593"/>
        <dbReference type="ChEBI" id="CHEBI:456216"/>
        <dbReference type="EC" id="2.7.4.25"/>
    </reaction>
</comment>
<dbReference type="InterPro" id="IPR004821">
    <property type="entry name" value="Cyt_trans-like"/>
</dbReference>
<evidence type="ECO:0000313" key="17">
    <source>
        <dbReference type="EMBL" id="WAL59512.1"/>
    </source>
</evidence>
<dbReference type="SUPFAM" id="SSF52374">
    <property type="entry name" value="Nucleotidylyl transferase"/>
    <property type="match status" value="1"/>
</dbReference>
<dbReference type="EMBL" id="CP113797">
    <property type="protein sequence ID" value="WAL59512.1"/>
    <property type="molecule type" value="Genomic_DNA"/>
</dbReference>
<feature type="binding site" evidence="15">
    <location>
        <position position="78"/>
    </location>
    <ligand>
        <name>(R)-pantoate</name>
        <dbReference type="ChEBI" id="CHEBI:15980"/>
    </ligand>
</feature>
<evidence type="ECO:0000256" key="12">
    <source>
        <dbReference type="ARBA" id="ARBA00047615"/>
    </source>
</evidence>
<keyword evidence="10 15" id="KW-0067">ATP-binding</keyword>
<dbReference type="CDD" id="cd02020">
    <property type="entry name" value="CMPK"/>
    <property type="match status" value="1"/>
</dbReference>
<feature type="binding site" evidence="15">
    <location>
        <position position="219"/>
    </location>
    <ligand>
        <name>ATP</name>
        <dbReference type="ChEBI" id="CHEBI:30616"/>
    </ligand>
</feature>
<dbReference type="HAMAP" id="MF_01349">
    <property type="entry name" value="PanCY"/>
    <property type="match status" value="1"/>
</dbReference>
<evidence type="ECO:0000256" key="8">
    <source>
        <dbReference type="ARBA" id="ARBA00022741"/>
    </source>
</evidence>
<name>A0A9E8ZB18_9CYAN</name>
<dbReference type="GO" id="GO:0015940">
    <property type="term" value="P:pantothenate biosynthetic process"/>
    <property type="evidence" value="ECO:0007669"/>
    <property type="project" value="UniProtKB-UniRule"/>
</dbReference>
<dbReference type="PANTHER" id="PTHR21299">
    <property type="entry name" value="CYTIDYLATE KINASE/PANTOATE-BETA-ALANINE LIGASE"/>
    <property type="match status" value="1"/>
</dbReference>
<keyword evidence="5 15" id="KW-0436">Ligase</keyword>
<evidence type="ECO:0000256" key="2">
    <source>
        <dbReference type="ARBA" id="ARBA00009256"/>
    </source>
</evidence>
<reference evidence="17" key="1">
    <citation type="submission" date="2022-12" db="EMBL/GenBank/DDBJ databases">
        <title>Polyphasic identification of a Novel Hot-Spring Cyanobacterium Ocullathermofonsia sinensis gen nov. sp. nov. and Genomic Insights on its Adaptations to the Thermal Habitat.</title>
        <authorList>
            <person name="Daroch M."/>
            <person name="Tang J."/>
            <person name="Jiang Y."/>
        </authorList>
    </citation>
    <scope>NUCLEOTIDE SEQUENCE</scope>
    <source>
        <strain evidence="17">PKUAC-SCTA174</strain>
    </source>
</reference>
<feature type="binding site" evidence="15">
    <location>
        <begin position="227"/>
        <end position="230"/>
    </location>
    <ligand>
        <name>ATP</name>
        <dbReference type="ChEBI" id="CHEBI:30616"/>
    </ligand>
</feature>
<dbReference type="GO" id="GO:0004592">
    <property type="term" value="F:pantoate-beta-alanine ligase activity"/>
    <property type="evidence" value="ECO:0007669"/>
    <property type="project" value="UniProtKB-UniRule"/>
</dbReference>
<dbReference type="InterPro" id="IPR024894">
    <property type="entry name" value="Pantoate_ligase/cytidylate_kin"/>
</dbReference>
<dbReference type="InterPro" id="IPR027417">
    <property type="entry name" value="P-loop_NTPase"/>
</dbReference>
<keyword evidence="9 15" id="KW-0418">Kinase</keyword>
<feature type="binding site" evidence="15">
    <location>
        <position position="196"/>
    </location>
    <ligand>
        <name>(R)-pantoate</name>
        <dbReference type="ChEBI" id="CHEBI:15980"/>
    </ligand>
</feature>
<organism evidence="17 18">
    <name type="scientific">Thermocoleostomius sinensis A174</name>
    <dbReference type="NCBI Taxonomy" id="2016057"/>
    <lineage>
        <taxon>Bacteria</taxon>
        <taxon>Bacillati</taxon>
        <taxon>Cyanobacteriota</taxon>
        <taxon>Cyanophyceae</taxon>
        <taxon>Oculatellales</taxon>
        <taxon>Oculatellaceae</taxon>
        <taxon>Thermocoleostomius</taxon>
    </lineage>
</organism>
<comment type="similarity">
    <text evidence="15">In the C-terminal section; belongs to the cytidylate kinase family. Type 1 subfamily.</text>
</comment>
<keyword evidence="11 15" id="KW-0511">Multifunctional enzyme</keyword>
<dbReference type="SUPFAM" id="SSF52540">
    <property type="entry name" value="P-loop containing nucleoside triphosphate hydrolases"/>
    <property type="match status" value="1"/>
</dbReference>
<dbReference type="RefSeq" id="WP_268609307.1">
    <property type="nucleotide sequence ID" value="NZ_CP113797.1"/>
</dbReference>
<feature type="binding site" evidence="15">
    <location>
        <position position="78"/>
    </location>
    <ligand>
        <name>beta-alanine</name>
        <dbReference type="ChEBI" id="CHEBI:57966"/>
    </ligand>
</feature>
<dbReference type="Proteomes" id="UP001163152">
    <property type="component" value="Chromosome"/>
</dbReference>
<dbReference type="InterPro" id="IPR011994">
    <property type="entry name" value="Cytidylate_kinase_dom"/>
</dbReference>
<dbReference type="HAMAP" id="MF_00158">
    <property type="entry name" value="PanC"/>
    <property type="match status" value="1"/>
</dbReference>
<comment type="function">
    <text evidence="15">Catalyzes the transfer of a phosphate group from ATP to either CMP or dCMP to form CDP or dCDP and ADP, respectively.</text>
</comment>
<evidence type="ECO:0000256" key="11">
    <source>
        <dbReference type="ARBA" id="ARBA00023268"/>
    </source>
</evidence>
<dbReference type="CDD" id="cd00560">
    <property type="entry name" value="PanC"/>
    <property type="match status" value="1"/>
</dbReference>
<evidence type="ECO:0000256" key="1">
    <source>
        <dbReference type="ARBA" id="ARBA00004990"/>
    </source>
</evidence>
<evidence type="ECO:0000256" key="4">
    <source>
        <dbReference type="ARBA" id="ARBA00022490"/>
    </source>
</evidence>
<dbReference type="GO" id="GO:0005829">
    <property type="term" value="C:cytosol"/>
    <property type="evidence" value="ECO:0007669"/>
    <property type="project" value="TreeGrafter"/>
</dbReference>
<feature type="domain" description="Cytidylate kinase" evidence="16">
    <location>
        <begin position="330"/>
        <end position="564"/>
    </location>
</feature>
<evidence type="ECO:0000256" key="9">
    <source>
        <dbReference type="ARBA" id="ARBA00022777"/>
    </source>
</evidence>
<comment type="pathway">
    <text evidence="1 15">Cofactor biosynthesis; (R)-pantothenate biosynthesis; (R)-pantothenate from (R)-pantoate and beta-alanine: step 1/1.</text>
</comment>
<dbReference type="Gene3D" id="3.30.1300.10">
    <property type="entry name" value="Pantoate-beta-alanine ligase, C-terminal domain"/>
    <property type="match status" value="1"/>
</dbReference>
<comment type="function">
    <text evidence="15">Catalyzes the condensation of pantoate with beta-alanine in an ATP-dependent reaction via a pantoyl-adenylate intermediate.</text>
</comment>
<comment type="subcellular location">
    <subcellularLocation>
        <location evidence="15">Cytoplasm</location>
    </subcellularLocation>
</comment>
<dbReference type="AlphaFoldDB" id="A0A9E8ZB18"/>
<dbReference type="GO" id="GO:0006220">
    <property type="term" value="P:pyrimidine nucleotide metabolic process"/>
    <property type="evidence" value="ECO:0007669"/>
    <property type="project" value="UniProtKB-UniRule"/>
</dbReference>
<dbReference type="InterPro" id="IPR042176">
    <property type="entry name" value="Pantoate_ligase_C"/>
</dbReference>
<dbReference type="GO" id="GO:0005524">
    <property type="term" value="F:ATP binding"/>
    <property type="evidence" value="ECO:0007669"/>
    <property type="project" value="UniProtKB-UniRule"/>
</dbReference>
<dbReference type="Gene3D" id="3.40.50.300">
    <property type="entry name" value="P-loop containing nucleotide triphosphate hydrolases"/>
    <property type="match status" value="1"/>
</dbReference>
<comment type="similarity">
    <text evidence="3">Belongs to the cytidylate kinase family. Type 1 subfamily.</text>
</comment>
<dbReference type="InterPro" id="IPR014729">
    <property type="entry name" value="Rossmann-like_a/b/a_fold"/>
</dbReference>
<evidence type="ECO:0000256" key="5">
    <source>
        <dbReference type="ARBA" id="ARBA00022598"/>
    </source>
</evidence>
<comment type="catalytic activity">
    <reaction evidence="13 15">
        <text>(R)-pantoate + beta-alanine + ATP = (R)-pantothenate + AMP + diphosphate + H(+)</text>
        <dbReference type="Rhea" id="RHEA:10912"/>
        <dbReference type="ChEBI" id="CHEBI:15378"/>
        <dbReference type="ChEBI" id="CHEBI:15980"/>
        <dbReference type="ChEBI" id="CHEBI:29032"/>
        <dbReference type="ChEBI" id="CHEBI:30616"/>
        <dbReference type="ChEBI" id="CHEBI:33019"/>
        <dbReference type="ChEBI" id="CHEBI:57966"/>
        <dbReference type="ChEBI" id="CHEBI:456215"/>
        <dbReference type="EC" id="6.3.2.1"/>
    </reaction>
</comment>
<dbReference type="EC" id="6.3.2.1" evidence="15"/>
<dbReference type="KEGG" id="tsin:OXH18_20410"/>
<dbReference type="GO" id="GO:0036431">
    <property type="term" value="F:dCMP kinase activity"/>
    <property type="evidence" value="ECO:0007669"/>
    <property type="project" value="InterPro"/>
</dbReference>
<feature type="binding site" evidence="15">
    <location>
        <begin position="190"/>
        <end position="193"/>
    </location>
    <ligand>
        <name>ATP</name>
        <dbReference type="ChEBI" id="CHEBI:30616"/>
    </ligand>
</feature>
<evidence type="ECO:0000256" key="6">
    <source>
        <dbReference type="ARBA" id="ARBA00022655"/>
    </source>
</evidence>
<comment type="similarity">
    <text evidence="15">In the N-terminal section; belongs to the pantothenate synthetase family.</text>
</comment>
<evidence type="ECO:0000256" key="7">
    <source>
        <dbReference type="ARBA" id="ARBA00022679"/>
    </source>
</evidence>
<evidence type="ECO:0000313" key="18">
    <source>
        <dbReference type="Proteomes" id="UP001163152"/>
    </source>
</evidence>
<dbReference type="InterPro" id="IPR003721">
    <property type="entry name" value="Pantoate_ligase"/>
</dbReference>